<reference evidence="1" key="1">
    <citation type="submission" date="2021-06" db="EMBL/GenBank/DDBJ databases">
        <authorList>
            <person name="Ellington A.J."/>
            <person name="Bryan N.C."/>
            <person name="Christner B.C."/>
            <person name="Reisch C.R."/>
        </authorList>
    </citation>
    <scope>NUCLEOTIDE SEQUENCE</scope>
    <source>
        <strain evidence="1">L6-1</strain>
    </source>
</reference>
<evidence type="ECO:0000313" key="1">
    <source>
        <dbReference type="EMBL" id="QWS33965.1"/>
    </source>
</evidence>
<proteinExistence type="predicted"/>
<dbReference type="EMBL" id="CP076544">
    <property type="protein sequence ID" value="QWS33965.1"/>
    <property type="molecule type" value="Genomic_DNA"/>
</dbReference>
<name>A0ACD1E4X2_9MICO</name>
<dbReference type="Proteomes" id="UP000681794">
    <property type="component" value="Chromosome"/>
</dbReference>
<organism evidence="1 2">
    <name type="scientific">Curtobacterium aetherium</name>
    <dbReference type="NCBI Taxonomy" id="2841594"/>
    <lineage>
        <taxon>Bacteria</taxon>
        <taxon>Bacillati</taxon>
        <taxon>Actinomycetota</taxon>
        <taxon>Actinomycetes</taxon>
        <taxon>Micrococcales</taxon>
        <taxon>Microbacteriaceae</taxon>
        <taxon>Curtobacterium</taxon>
    </lineage>
</organism>
<sequence>MTRTTPRSSTPVPGSRRATHDTPSRRMRRTLRKHGLLLAGGAAVVAIAGGALTVTQPALGEALGVPSASATPGLSGTELDRAQAAATITSARAVLQDANEKTDTGRLEQRIASLADYSSLSGSALTERIASTVDTTQDVAQASADQDHDDARAAAERRAAAQRASDRAAAAKAAAEQAAAERAAAEAQAQANTPAGAKSVAASMASSRYGWGADQFQCLDSLWTKESGWDYRAVNPNGGATGIPQALPGSKMASVGADWQTNVSTQVAWGLQYIKGSYGTPCSAWSHSQAVNWY</sequence>
<evidence type="ECO:0000313" key="2">
    <source>
        <dbReference type="Proteomes" id="UP000681794"/>
    </source>
</evidence>
<keyword evidence="2" id="KW-1185">Reference proteome</keyword>
<protein>
    <submittedName>
        <fullName evidence="1">Phospholipase</fullName>
    </submittedName>
</protein>
<accession>A0ACD1E4X2</accession>
<gene>
    <name evidence="1" type="ORF">KM842_01805</name>
</gene>